<accession>A0A975YMH8</accession>
<evidence type="ECO:0000313" key="2">
    <source>
        <dbReference type="Proteomes" id="UP000694232"/>
    </source>
</evidence>
<evidence type="ECO:0008006" key="3">
    <source>
        <dbReference type="Google" id="ProtNLM"/>
    </source>
</evidence>
<keyword evidence="2" id="KW-1185">Reference proteome</keyword>
<dbReference type="NCBIfam" id="TIGR03696">
    <property type="entry name" value="Rhs_assc_core"/>
    <property type="match status" value="1"/>
</dbReference>
<evidence type="ECO:0000313" key="1">
    <source>
        <dbReference type="EMBL" id="QXO16516.1"/>
    </source>
</evidence>
<dbReference type="AlphaFoldDB" id="A0A975YMH8"/>
<dbReference type="Proteomes" id="UP000694232">
    <property type="component" value="Chromosome 2"/>
</dbReference>
<dbReference type="InterPro" id="IPR022385">
    <property type="entry name" value="Rhs_assc_core"/>
</dbReference>
<protein>
    <recommendedName>
        <fullName evidence="3">RHS repeat-associated core domain-containing protein</fullName>
    </recommendedName>
</protein>
<sequence>MNRTLYRYYDADSGQYLSSDPIGMLGGLRPQAYVHNPMEWVDPLGLYSELKHTGMGHHLIPRSVAKKLAIDDFAHNQAISWYPNNVSGSDELHKRLHCSLINEGVPFHGSKFEASVGDFFQRAKSAYDGIDEKGFLKVPYTDEILADDVTPKEALEILEQRIVGLPKHE</sequence>
<proteinExistence type="predicted"/>
<dbReference type="KEGG" id="vos:KNV97_01895"/>
<dbReference type="EMBL" id="CP076642">
    <property type="protein sequence ID" value="QXO16516.1"/>
    <property type="molecule type" value="Genomic_DNA"/>
</dbReference>
<name>A0A975YMH8_9VIBR</name>
<organism evidence="1 2">
    <name type="scientific">Vibrio ostreae</name>
    <dbReference type="NCBI Taxonomy" id="2841925"/>
    <lineage>
        <taxon>Bacteria</taxon>
        <taxon>Pseudomonadati</taxon>
        <taxon>Pseudomonadota</taxon>
        <taxon>Gammaproteobacteria</taxon>
        <taxon>Vibrionales</taxon>
        <taxon>Vibrionaceae</taxon>
        <taxon>Vibrio</taxon>
    </lineage>
</organism>
<dbReference type="RefSeq" id="WP_218562113.1">
    <property type="nucleotide sequence ID" value="NZ_CP076642.1"/>
</dbReference>
<reference evidence="1" key="1">
    <citation type="submission" date="2021-06" db="EMBL/GenBank/DDBJ databases">
        <title>Vibrio nov. sp., novel gut bacterium isolated from Yellow Sea oyster.</title>
        <authorList>
            <person name="Muhammad N."/>
            <person name="Nguyen T.H."/>
            <person name="Lee Y.-J."/>
            <person name="Ko J."/>
            <person name="Kim S.-G."/>
        </authorList>
    </citation>
    <scope>NUCLEOTIDE SEQUENCE</scope>
    <source>
        <strain evidence="1">OG9-811</strain>
    </source>
</reference>
<gene>
    <name evidence="1" type="ORF">KNV97_01895</name>
</gene>